<evidence type="ECO:0000256" key="16">
    <source>
        <dbReference type="RuleBase" id="RU004196"/>
    </source>
</evidence>
<dbReference type="EMBL" id="CAIIXF020000001">
    <property type="protein sequence ID" value="CAH1773972.1"/>
    <property type="molecule type" value="Genomic_DNA"/>
</dbReference>
<dbReference type="Proteomes" id="UP000749559">
    <property type="component" value="Unassembled WGS sequence"/>
</dbReference>
<dbReference type="Gene3D" id="3.30.470.30">
    <property type="entry name" value="DNA ligase/mRNA capping enzyme"/>
    <property type="match status" value="1"/>
</dbReference>
<dbReference type="PROSITE" id="PS50160">
    <property type="entry name" value="DNA_LIGASE_A3"/>
    <property type="match status" value="1"/>
</dbReference>
<dbReference type="SUPFAM" id="SSF56091">
    <property type="entry name" value="DNA ligase/mRNA capping enzyme, catalytic domain"/>
    <property type="match status" value="1"/>
</dbReference>
<dbReference type="AlphaFoldDB" id="A0A8J1U9I2"/>
<evidence type="ECO:0000256" key="1">
    <source>
        <dbReference type="ARBA" id="ARBA00001946"/>
    </source>
</evidence>
<dbReference type="SUPFAM" id="SSF52113">
    <property type="entry name" value="BRCT domain"/>
    <property type="match status" value="2"/>
</dbReference>
<dbReference type="InterPro" id="IPR012308">
    <property type="entry name" value="DNA_ligase_ATP-dep_N"/>
</dbReference>
<keyword evidence="13" id="KW-0539">Nucleus</keyword>
<evidence type="ECO:0000256" key="4">
    <source>
        <dbReference type="ARBA" id="ARBA00022598"/>
    </source>
</evidence>
<evidence type="ECO:0000256" key="14">
    <source>
        <dbReference type="ARBA" id="ARBA00034003"/>
    </source>
</evidence>
<dbReference type="PANTHER" id="PTHR45997">
    <property type="entry name" value="DNA LIGASE 4"/>
    <property type="match status" value="1"/>
</dbReference>
<dbReference type="GO" id="GO:0071897">
    <property type="term" value="P:DNA biosynthetic process"/>
    <property type="evidence" value="ECO:0007669"/>
    <property type="project" value="InterPro"/>
</dbReference>
<dbReference type="GO" id="GO:0006297">
    <property type="term" value="P:nucleotide-excision repair, DNA gap filling"/>
    <property type="evidence" value="ECO:0007669"/>
    <property type="project" value="TreeGrafter"/>
</dbReference>
<dbReference type="CDD" id="cd17722">
    <property type="entry name" value="BRCT_DNA_ligase_IV_rpt1"/>
    <property type="match status" value="1"/>
</dbReference>
<dbReference type="InterPro" id="IPR036599">
    <property type="entry name" value="DNA_ligase_N_sf"/>
</dbReference>
<comment type="subcellular location">
    <subcellularLocation>
        <location evidence="2">Nucleus</location>
    </subcellularLocation>
</comment>
<keyword evidence="10" id="KW-0460">Magnesium</keyword>
<comment type="cofactor">
    <cofactor evidence="1">
        <name>Mg(2+)</name>
        <dbReference type="ChEBI" id="CHEBI:18420"/>
    </cofactor>
</comment>
<dbReference type="Gene3D" id="3.40.50.10190">
    <property type="entry name" value="BRCT domain"/>
    <property type="match status" value="2"/>
</dbReference>
<dbReference type="PROSITE" id="PS00333">
    <property type="entry name" value="DNA_LIGASE_A2"/>
    <property type="match status" value="1"/>
</dbReference>
<comment type="similarity">
    <text evidence="3 16">Belongs to the ATP-dependent DNA ligase family.</text>
</comment>
<evidence type="ECO:0000256" key="3">
    <source>
        <dbReference type="ARBA" id="ARBA00007572"/>
    </source>
</evidence>
<dbReference type="Pfam" id="PF01068">
    <property type="entry name" value="DNA_ligase_A_M"/>
    <property type="match status" value="1"/>
</dbReference>
<evidence type="ECO:0000256" key="8">
    <source>
        <dbReference type="ARBA" id="ARBA00022763"/>
    </source>
</evidence>
<keyword evidence="7 15" id="KW-0547">Nucleotide-binding</keyword>
<dbReference type="GO" id="GO:0006303">
    <property type="term" value="P:double-strand break repair via nonhomologous end joining"/>
    <property type="evidence" value="ECO:0007669"/>
    <property type="project" value="TreeGrafter"/>
</dbReference>
<dbReference type="InterPro" id="IPR016059">
    <property type="entry name" value="DNA_ligase_ATP-dep_CS"/>
</dbReference>
<dbReference type="GO" id="GO:0032807">
    <property type="term" value="C:DNA ligase IV complex"/>
    <property type="evidence" value="ECO:0007669"/>
    <property type="project" value="TreeGrafter"/>
</dbReference>
<evidence type="ECO:0000256" key="11">
    <source>
        <dbReference type="ARBA" id="ARBA00023172"/>
    </source>
</evidence>
<dbReference type="SMART" id="SM00292">
    <property type="entry name" value="BRCT"/>
    <property type="match status" value="2"/>
</dbReference>
<dbReference type="GO" id="GO:0006310">
    <property type="term" value="P:DNA recombination"/>
    <property type="evidence" value="ECO:0007669"/>
    <property type="project" value="UniProtKB-KW"/>
</dbReference>
<dbReference type="SUPFAM" id="SSF117018">
    <property type="entry name" value="ATP-dependent DNA ligase DNA-binding domain"/>
    <property type="match status" value="1"/>
</dbReference>
<evidence type="ECO:0000256" key="7">
    <source>
        <dbReference type="ARBA" id="ARBA00022741"/>
    </source>
</evidence>
<keyword evidence="8 15" id="KW-0227">DNA damage</keyword>
<accession>A0A8J1U9I2</accession>
<name>A0A8J1U9I2_OWEFU</name>
<feature type="region of interest" description="Disordered" evidence="17">
    <location>
        <begin position="605"/>
        <end position="635"/>
    </location>
</feature>
<dbReference type="Pfam" id="PF04675">
    <property type="entry name" value="DNA_ligase_A_N"/>
    <property type="match status" value="1"/>
</dbReference>
<reference evidence="18" key="1">
    <citation type="submission" date="2022-03" db="EMBL/GenBank/DDBJ databases">
        <authorList>
            <person name="Martin C."/>
        </authorList>
    </citation>
    <scope>NUCLEOTIDE SEQUENCE</scope>
</reference>
<keyword evidence="5" id="KW-0479">Metal-binding</keyword>
<dbReference type="Pfam" id="PF11411">
    <property type="entry name" value="DNA_ligase_IV"/>
    <property type="match status" value="1"/>
</dbReference>
<dbReference type="FunFam" id="3.30.470.30:FF:000008">
    <property type="entry name" value="DNA ligase"/>
    <property type="match status" value="1"/>
</dbReference>
<dbReference type="GO" id="GO:0046872">
    <property type="term" value="F:metal ion binding"/>
    <property type="evidence" value="ECO:0007669"/>
    <property type="project" value="UniProtKB-KW"/>
</dbReference>
<dbReference type="GO" id="GO:0005958">
    <property type="term" value="C:DNA-dependent protein kinase-DNA ligase 4 complex"/>
    <property type="evidence" value="ECO:0007669"/>
    <property type="project" value="TreeGrafter"/>
</dbReference>
<evidence type="ECO:0000256" key="6">
    <source>
        <dbReference type="ARBA" id="ARBA00022737"/>
    </source>
</evidence>
<dbReference type="CDD" id="cd07968">
    <property type="entry name" value="OBF_DNA_ligase_IV"/>
    <property type="match status" value="1"/>
</dbReference>
<evidence type="ECO:0000256" key="5">
    <source>
        <dbReference type="ARBA" id="ARBA00022723"/>
    </source>
</evidence>
<dbReference type="Gene3D" id="1.10.3260.10">
    <property type="entry name" value="DNA ligase, ATP-dependent, N-terminal domain"/>
    <property type="match status" value="1"/>
</dbReference>
<dbReference type="InterPro" id="IPR036420">
    <property type="entry name" value="BRCT_dom_sf"/>
</dbReference>
<dbReference type="CDD" id="cd07903">
    <property type="entry name" value="Adenylation_DNA_ligase_IV"/>
    <property type="match status" value="1"/>
</dbReference>
<dbReference type="OrthoDB" id="151490at2759"/>
<evidence type="ECO:0000256" key="13">
    <source>
        <dbReference type="ARBA" id="ARBA00023242"/>
    </source>
</evidence>
<dbReference type="InterPro" id="IPR012310">
    <property type="entry name" value="DNA_ligase_ATP-dep_cent"/>
</dbReference>
<evidence type="ECO:0000256" key="15">
    <source>
        <dbReference type="RuleBase" id="RU000617"/>
    </source>
</evidence>
<dbReference type="PROSITE" id="PS00697">
    <property type="entry name" value="DNA_LIGASE_A1"/>
    <property type="match status" value="1"/>
</dbReference>
<evidence type="ECO:0000256" key="17">
    <source>
        <dbReference type="SAM" id="MobiDB-lite"/>
    </source>
</evidence>
<dbReference type="Pfam" id="PF00533">
    <property type="entry name" value="BRCT"/>
    <property type="match status" value="1"/>
</dbReference>
<dbReference type="GO" id="GO:0005524">
    <property type="term" value="F:ATP binding"/>
    <property type="evidence" value="ECO:0007669"/>
    <property type="project" value="UniProtKB-KW"/>
</dbReference>
<evidence type="ECO:0000313" key="19">
    <source>
        <dbReference type="Proteomes" id="UP000749559"/>
    </source>
</evidence>
<dbReference type="InterPro" id="IPR021536">
    <property type="entry name" value="DNA_ligase_IV_dom"/>
</dbReference>
<comment type="catalytic activity">
    <reaction evidence="14 15">
        <text>ATP + (deoxyribonucleotide)n-3'-hydroxyl + 5'-phospho-(deoxyribonucleotide)m = (deoxyribonucleotide)n+m + AMP + diphosphate.</text>
        <dbReference type="EC" id="6.5.1.1"/>
    </reaction>
</comment>
<sequence length="913" mass="104050">MSTKTIASAIKFSELTGLLEKIKKIQGKSSLDQKKRLLSNFIAKWREAHNTYYKGKATDDSFYSAMRLIMPHLEKERGPYGTKETMLAKSYISILQIGEESADGRKLKHFSAPKHTKGDESDFAGVAYYVLKDRLADKTSLTIQDVNDALDAIALANANKDKVLKEKKLLYLLQNTSALDNKWLIRMILRDMKLGFSQHSVFTTFHQDAEDYFNVCTSLQKVCQRLHNPSVRMHEIEITVFEPFRPMLGDRGQPNKVESLFGGKEFFIETKYDGERMQLHKDKDEYKYFSRGGLEYSKTYGANAFDGNFTPQIHNCFLPEVKSCILDGEMMAYDASTDTIMTKGGSFDVKVENLFDKKGYTPCMSIFDVLMFNGKVLTNLPLRERVKYLEEVLVPVQGRIMLGDRKLGKTKQDCADALNNAIDNREEGIMVKDPESIYKPNVRTGGWYKIKPEYVGGLMDELDLLIVGGYMGKGRRSNMMSHFLCAVAVPTDDGSHPKVFHSFCKVGTGYSIDELRQFNDEIDWLKYNKDKAPDCIVLAQGFKEKPDAWVPPSKAYIVQVKAAEITASRSFKTGYTLRFPRVEKFRTDKNWYDCMTTTELEDLRNKSQGKLAGRHADVSEESESPKKKRKLAPRQERATVASQFRGIDTSTVLKISEMFAGKEFSVINGSAKYSKQSLEKKIVEYGGTIVQNPSSDTYCVLAEKVALKVKNLISRNIYDIVKVDWFVRCFESNTYIPWVPSDMIHTSAITAERFAQEYDRYGDSYYNDTGTEQIKQAFAKIGEEKDGTSLMTEDVAEIEMKYFPDECPLGIFRLARVYVDVNHTVNNSESHIPNSPLEITSLDLRFYGATIADTIDDDVSHVVLHSGDVSRVKKFRDLNRKRDKKFHILTDTWVLDSIKSSRMMPERGYEPHC</sequence>
<evidence type="ECO:0000256" key="2">
    <source>
        <dbReference type="ARBA" id="ARBA00004123"/>
    </source>
</evidence>
<evidence type="ECO:0000256" key="10">
    <source>
        <dbReference type="ARBA" id="ARBA00022842"/>
    </source>
</evidence>
<dbReference type="InterPro" id="IPR029710">
    <property type="entry name" value="LIG4"/>
</dbReference>
<keyword evidence="6" id="KW-0677">Repeat</keyword>
<dbReference type="PANTHER" id="PTHR45997:SF1">
    <property type="entry name" value="DNA LIGASE 4"/>
    <property type="match status" value="1"/>
</dbReference>
<dbReference type="GO" id="GO:0003910">
    <property type="term" value="F:DNA ligase (ATP) activity"/>
    <property type="evidence" value="ECO:0007669"/>
    <property type="project" value="UniProtKB-EC"/>
</dbReference>
<dbReference type="PROSITE" id="PS50172">
    <property type="entry name" value="BRCT"/>
    <property type="match status" value="2"/>
</dbReference>
<dbReference type="SUPFAM" id="SSF50249">
    <property type="entry name" value="Nucleic acid-binding proteins"/>
    <property type="match status" value="1"/>
</dbReference>
<protein>
    <recommendedName>
        <fullName evidence="15">DNA ligase</fullName>
        <ecNumber evidence="15">6.5.1.1</ecNumber>
    </recommendedName>
</protein>
<dbReference type="EC" id="6.5.1.1" evidence="15"/>
<dbReference type="InterPro" id="IPR044125">
    <property type="entry name" value="Adenylation_DNA_ligase_IV"/>
</dbReference>
<dbReference type="FunFam" id="2.40.50.140:FF:000150">
    <property type="entry name" value="DNA ligase"/>
    <property type="match status" value="1"/>
</dbReference>
<dbReference type="FunFam" id="3.40.50.10190:FF:000027">
    <property type="entry name" value="DNA ligase"/>
    <property type="match status" value="1"/>
</dbReference>
<evidence type="ECO:0000256" key="9">
    <source>
        <dbReference type="ARBA" id="ARBA00022840"/>
    </source>
</evidence>
<dbReference type="InterPro" id="IPR012309">
    <property type="entry name" value="DNA_ligase_ATP-dep_C"/>
</dbReference>
<keyword evidence="12 15" id="KW-0234">DNA repair</keyword>
<keyword evidence="4 15" id="KW-0436">Ligase</keyword>
<keyword evidence="9 15" id="KW-0067">ATP-binding</keyword>
<dbReference type="Pfam" id="PF04679">
    <property type="entry name" value="DNA_ligase_A_C"/>
    <property type="match status" value="1"/>
</dbReference>
<dbReference type="NCBIfam" id="TIGR00574">
    <property type="entry name" value="dnl1"/>
    <property type="match status" value="1"/>
</dbReference>
<dbReference type="GO" id="GO:0003677">
    <property type="term" value="F:DNA binding"/>
    <property type="evidence" value="ECO:0007669"/>
    <property type="project" value="InterPro"/>
</dbReference>
<dbReference type="InterPro" id="IPR001357">
    <property type="entry name" value="BRCT_dom"/>
</dbReference>
<evidence type="ECO:0000256" key="12">
    <source>
        <dbReference type="ARBA" id="ARBA00023204"/>
    </source>
</evidence>
<dbReference type="InterPro" id="IPR012340">
    <property type="entry name" value="NA-bd_OB-fold"/>
</dbReference>
<keyword evidence="11 15" id="KW-0233">DNA recombination</keyword>
<dbReference type="Gene3D" id="2.40.50.140">
    <property type="entry name" value="Nucleic acid-binding proteins"/>
    <property type="match status" value="1"/>
</dbReference>
<gene>
    <name evidence="18" type="ORF">OFUS_LOCUS1499</name>
</gene>
<comment type="caution">
    <text evidence="18">The sequence shown here is derived from an EMBL/GenBank/DDBJ whole genome shotgun (WGS) entry which is preliminary data.</text>
</comment>
<evidence type="ECO:0000313" key="18">
    <source>
        <dbReference type="EMBL" id="CAH1773972.1"/>
    </source>
</evidence>
<proteinExistence type="inferred from homology"/>
<keyword evidence="19" id="KW-1185">Reference proteome</keyword>
<dbReference type="InterPro" id="IPR000977">
    <property type="entry name" value="DNA_ligase_ATP-dep"/>
</dbReference>
<organism evidence="18 19">
    <name type="scientific">Owenia fusiformis</name>
    <name type="common">Polychaete worm</name>
    <dbReference type="NCBI Taxonomy" id="6347"/>
    <lineage>
        <taxon>Eukaryota</taxon>
        <taxon>Metazoa</taxon>
        <taxon>Spiralia</taxon>
        <taxon>Lophotrochozoa</taxon>
        <taxon>Annelida</taxon>
        <taxon>Polychaeta</taxon>
        <taxon>Sedentaria</taxon>
        <taxon>Canalipalpata</taxon>
        <taxon>Sabellida</taxon>
        <taxon>Oweniida</taxon>
        <taxon>Oweniidae</taxon>
        <taxon>Owenia</taxon>
    </lineage>
</organism>